<protein>
    <submittedName>
        <fullName evidence="1">Uncharacterized protein</fullName>
    </submittedName>
</protein>
<gene>
    <name evidence="1" type="ORF">EZS26_002327</name>
</gene>
<accession>A0A5M8NZJ3</accession>
<reference evidence="1 2" key="1">
    <citation type="submission" date="2019-03" db="EMBL/GenBank/DDBJ databases">
        <title>Single cell metagenomics reveals metabolic interactions within the superorganism composed of flagellate Streblomastix strix and complex community of Bacteroidetes bacteria on its surface.</title>
        <authorList>
            <person name="Treitli S.C."/>
            <person name="Kolisko M."/>
            <person name="Husnik F."/>
            <person name="Keeling P."/>
            <person name="Hampl V."/>
        </authorList>
    </citation>
    <scope>NUCLEOTIDE SEQUENCE [LARGE SCALE GENOMIC DNA]</scope>
    <source>
        <strain evidence="1">St1</strain>
    </source>
</reference>
<dbReference type="AlphaFoldDB" id="A0A5M8NZJ3"/>
<proteinExistence type="predicted"/>
<dbReference type="EMBL" id="SNRX01000017">
    <property type="protein sequence ID" value="KAA6301583.1"/>
    <property type="molecule type" value="Genomic_DNA"/>
</dbReference>
<organism evidence="1 2">
    <name type="scientific">Candidatus Ordinivivax streblomastigis</name>
    <dbReference type="NCBI Taxonomy" id="2540710"/>
    <lineage>
        <taxon>Bacteria</taxon>
        <taxon>Pseudomonadati</taxon>
        <taxon>Bacteroidota</taxon>
        <taxon>Bacteroidia</taxon>
        <taxon>Bacteroidales</taxon>
        <taxon>Candidatus Ordinivivax</taxon>
    </lineage>
</organism>
<comment type="caution">
    <text evidence="1">The sequence shown here is derived from an EMBL/GenBank/DDBJ whole genome shotgun (WGS) entry which is preliminary data.</text>
</comment>
<sequence length="55" mass="6207">MATPIRAIPVLEGEVARRFLREMKKAEKERGTLDFSESIRKARAIVANSKAMGYL</sequence>
<name>A0A5M8NZJ3_9BACT</name>
<evidence type="ECO:0000313" key="2">
    <source>
        <dbReference type="Proteomes" id="UP000324575"/>
    </source>
</evidence>
<evidence type="ECO:0000313" key="1">
    <source>
        <dbReference type="EMBL" id="KAA6301583.1"/>
    </source>
</evidence>
<dbReference type="Proteomes" id="UP000324575">
    <property type="component" value="Unassembled WGS sequence"/>
</dbReference>